<evidence type="ECO:0000256" key="1">
    <source>
        <dbReference type="SAM" id="SignalP"/>
    </source>
</evidence>
<dbReference type="OrthoDB" id="5857647at2"/>
<feature type="signal peptide" evidence="1">
    <location>
        <begin position="1"/>
        <end position="25"/>
    </location>
</feature>
<dbReference type="Proteomes" id="UP000287330">
    <property type="component" value="Unassembled WGS sequence"/>
</dbReference>
<proteinExistence type="predicted"/>
<dbReference type="EMBL" id="PIPV01000001">
    <property type="protein sequence ID" value="RUO58052.1"/>
    <property type="molecule type" value="Genomic_DNA"/>
</dbReference>
<accession>A0A432YAV8</accession>
<keyword evidence="3" id="KW-1185">Reference proteome</keyword>
<evidence type="ECO:0000313" key="2">
    <source>
        <dbReference type="EMBL" id="RUO58052.1"/>
    </source>
</evidence>
<comment type="caution">
    <text evidence="2">The sequence shown here is derived from an EMBL/GenBank/DDBJ whole genome shotgun (WGS) entry which is preliminary data.</text>
</comment>
<keyword evidence="1" id="KW-0732">Signal</keyword>
<gene>
    <name evidence="2" type="ORF">CWE25_00170</name>
</gene>
<name>A0A432YAV8_9GAMM</name>
<dbReference type="RefSeq" id="WP_110571987.1">
    <property type="nucleotide sequence ID" value="NZ_PIPV01000001.1"/>
</dbReference>
<protein>
    <recommendedName>
        <fullName evidence="4">Flagellar assembly protein T N-terminal domain-containing protein</fullName>
    </recommendedName>
</protein>
<reference evidence="3" key="1">
    <citation type="journal article" date="2018" name="Front. Microbiol.">
        <title>Genome-Based Analysis Reveals the Taxonomy and Diversity of the Family Idiomarinaceae.</title>
        <authorList>
            <person name="Liu Y."/>
            <person name="Lai Q."/>
            <person name="Shao Z."/>
        </authorList>
    </citation>
    <scope>NUCLEOTIDE SEQUENCE [LARGE SCALE GENOMIC DNA]</scope>
    <source>
        <strain evidence="3">F23</strain>
    </source>
</reference>
<organism evidence="2 3">
    <name type="scientific">Idiomarina fontislapidosi</name>
    <dbReference type="NCBI Taxonomy" id="263723"/>
    <lineage>
        <taxon>Bacteria</taxon>
        <taxon>Pseudomonadati</taxon>
        <taxon>Pseudomonadota</taxon>
        <taxon>Gammaproteobacteria</taxon>
        <taxon>Alteromonadales</taxon>
        <taxon>Idiomarinaceae</taxon>
        <taxon>Idiomarina</taxon>
    </lineage>
</organism>
<feature type="chain" id="PRO_5018967096" description="Flagellar assembly protein T N-terminal domain-containing protein" evidence="1">
    <location>
        <begin position="26"/>
        <end position="464"/>
    </location>
</feature>
<dbReference type="AlphaFoldDB" id="A0A432YAV8"/>
<evidence type="ECO:0000313" key="3">
    <source>
        <dbReference type="Proteomes" id="UP000287330"/>
    </source>
</evidence>
<sequence>MIKATGVKSALLTLAVGLPAVSVQAQDLNVLLNGAIEAEHCAYGRGASAIEQAKTEALAEIARAVQSGKVLSIANTYEQMDTASSTWLQQLSDMAQAGYDMRGLRTNTSKPRLEGSDTCVTVSLNKQPLGTASTDSGSWDDAQTTVSVTVVGEGWRDDKQGMSAREVAELDALRRAISQVVGVWLTEQRTQYSNTVSHTNNTSDNFAMNDFVARQLQTKSAGMVKQWQLIDSKQLANNGIEVTIRADVEKQKVELATSHIMQQIGSPRVAVAAPAPLDSELKRWLSQQGVELSDNANLILRAKPRLIERAGTARLDLRVQVTDQAGNVYGEWQNDPALLSLPNGPNALYDLIDVHLALEPQQQALSKQLGDAFMRVVQEGGLVHDVYINSRYLAQPERLSGVLSTLGGAQDVSISNNGEFYKAQLRFSGKTGDLVAALQQSLQPITATELPKAVIANEFTIRFN</sequence>
<evidence type="ECO:0008006" key="4">
    <source>
        <dbReference type="Google" id="ProtNLM"/>
    </source>
</evidence>